<dbReference type="SUPFAM" id="SSF46600">
    <property type="entry name" value="C-terminal UvrC-binding domain of UvrB"/>
    <property type="match status" value="1"/>
</dbReference>
<evidence type="ECO:0000259" key="9">
    <source>
        <dbReference type="PROSITE" id="PS50165"/>
    </source>
</evidence>
<dbReference type="FunFam" id="3.40.1440.10:FF:000001">
    <property type="entry name" value="UvrABC system protein C"/>
    <property type="match status" value="1"/>
</dbReference>
<evidence type="ECO:0000259" key="8">
    <source>
        <dbReference type="PROSITE" id="PS50164"/>
    </source>
</evidence>
<dbReference type="PROSITE" id="PS50151">
    <property type="entry name" value="UVR"/>
    <property type="match status" value="1"/>
</dbReference>
<dbReference type="InterPro" id="IPR050066">
    <property type="entry name" value="UvrABC_protein_C"/>
</dbReference>
<dbReference type="Pfam" id="PF02151">
    <property type="entry name" value="UVR"/>
    <property type="match status" value="1"/>
</dbReference>
<keyword evidence="2 6" id="KW-0227">DNA damage</keyword>
<dbReference type="Pfam" id="PF01541">
    <property type="entry name" value="GIY-YIG"/>
    <property type="match status" value="1"/>
</dbReference>
<dbReference type="InterPro" id="IPR000305">
    <property type="entry name" value="GIY-YIG_endonuc"/>
</dbReference>
<protein>
    <recommendedName>
        <fullName evidence="6">UvrABC system protein C</fullName>
        <shortName evidence="6">Protein UvrC</shortName>
    </recommendedName>
    <alternativeName>
        <fullName evidence="6">Excinuclease ABC subunit C</fullName>
    </alternativeName>
</protein>
<evidence type="ECO:0000256" key="2">
    <source>
        <dbReference type="ARBA" id="ARBA00022763"/>
    </source>
</evidence>
<dbReference type="Pfam" id="PF22920">
    <property type="entry name" value="UvrC_RNaseH"/>
    <property type="match status" value="1"/>
</dbReference>
<dbReference type="PANTHER" id="PTHR30562:SF1">
    <property type="entry name" value="UVRABC SYSTEM PROTEIN C"/>
    <property type="match status" value="1"/>
</dbReference>
<dbReference type="HAMAP" id="MF_00203">
    <property type="entry name" value="UvrC"/>
    <property type="match status" value="1"/>
</dbReference>
<dbReference type="Gene3D" id="3.30.420.340">
    <property type="entry name" value="UvrC, RNAse H endonuclease domain"/>
    <property type="match status" value="1"/>
</dbReference>
<evidence type="ECO:0000256" key="5">
    <source>
        <dbReference type="ARBA" id="ARBA00023204"/>
    </source>
</evidence>
<dbReference type="InterPro" id="IPR036876">
    <property type="entry name" value="UVR_dom_sf"/>
</dbReference>
<dbReference type="InterPro" id="IPR001943">
    <property type="entry name" value="UVR_dom"/>
</dbReference>
<reference evidence="10 11" key="1">
    <citation type="submission" date="2020-08" db="EMBL/GenBank/DDBJ databases">
        <title>Genome sequence of Erysipelothrix inopinata DSM 15511T.</title>
        <authorList>
            <person name="Hyun D.-W."/>
            <person name="Bae J.-W."/>
        </authorList>
    </citation>
    <scope>NUCLEOTIDE SEQUENCE [LARGE SCALE GENOMIC DNA]</scope>
    <source>
        <strain evidence="10 11">DSM 15511</strain>
    </source>
</reference>
<dbReference type="InterPro" id="IPR038476">
    <property type="entry name" value="UvrC_RNase_H_dom_sf"/>
</dbReference>
<dbReference type="SUPFAM" id="SSF82771">
    <property type="entry name" value="GIY-YIG endonuclease"/>
    <property type="match status" value="1"/>
</dbReference>
<dbReference type="AlphaFoldDB" id="A0A7G9RWP4"/>
<dbReference type="KEGG" id="eio:H9L01_06460"/>
<dbReference type="GO" id="GO:0009380">
    <property type="term" value="C:excinuclease repair complex"/>
    <property type="evidence" value="ECO:0007669"/>
    <property type="project" value="InterPro"/>
</dbReference>
<dbReference type="GO" id="GO:0005737">
    <property type="term" value="C:cytoplasm"/>
    <property type="evidence" value="ECO:0007669"/>
    <property type="project" value="UniProtKB-SubCell"/>
</dbReference>
<keyword evidence="6" id="KW-0742">SOS response</keyword>
<name>A0A7G9RWP4_9FIRM</name>
<keyword evidence="11" id="KW-1185">Reference proteome</keyword>
<feature type="domain" description="GIY-YIG" evidence="8">
    <location>
        <begin position="14"/>
        <end position="91"/>
    </location>
</feature>
<dbReference type="RefSeq" id="WP_187533152.1">
    <property type="nucleotide sequence ID" value="NZ_CBCSHU010000002.1"/>
</dbReference>
<dbReference type="Pfam" id="PF08459">
    <property type="entry name" value="UvrC_RNaseH_dom"/>
    <property type="match status" value="1"/>
</dbReference>
<feature type="domain" description="UVR" evidence="7">
    <location>
        <begin position="192"/>
        <end position="227"/>
    </location>
</feature>
<dbReference type="CDD" id="cd10434">
    <property type="entry name" value="GIY-YIG_UvrC_Cho"/>
    <property type="match status" value="1"/>
</dbReference>
<dbReference type="Gene3D" id="1.10.150.20">
    <property type="entry name" value="5' to 3' exonuclease, C-terminal subdomain"/>
    <property type="match status" value="1"/>
</dbReference>
<dbReference type="InterPro" id="IPR035901">
    <property type="entry name" value="GIY-YIG_endonuc_sf"/>
</dbReference>
<dbReference type="SMART" id="SM00465">
    <property type="entry name" value="GIYc"/>
    <property type="match status" value="1"/>
</dbReference>
<dbReference type="InterPro" id="IPR010994">
    <property type="entry name" value="RuvA_2-like"/>
</dbReference>
<evidence type="ECO:0000313" key="11">
    <source>
        <dbReference type="Proteomes" id="UP000515928"/>
    </source>
</evidence>
<comment type="subunit">
    <text evidence="6">Interacts with UvrB in an incision complex.</text>
</comment>
<keyword evidence="3 6" id="KW-0228">DNA excision</keyword>
<dbReference type="InterPro" id="IPR047296">
    <property type="entry name" value="GIY-YIG_UvrC_Cho"/>
</dbReference>
<organism evidence="10 11">
    <name type="scientific">Erysipelothrix inopinata</name>
    <dbReference type="NCBI Taxonomy" id="225084"/>
    <lineage>
        <taxon>Bacteria</taxon>
        <taxon>Bacillati</taxon>
        <taxon>Bacillota</taxon>
        <taxon>Erysipelotrichia</taxon>
        <taxon>Erysipelotrichales</taxon>
        <taxon>Erysipelotrichaceae</taxon>
        <taxon>Erysipelothrix</taxon>
    </lineage>
</organism>
<evidence type="ECO:0000259" key="7">
    <source>
        <dbReference type="PROSITE" id="PS50151"/>
    </source>
</evidence>
<accession>A0A7G9RWP4</accession>
<dbReference type="EMBL" id="CP060715">
    <property type="protein sequence ID" value="QNN60019.1"/>
    <property type="molecule type" value="Genomic_DNA"/>
</dbReference>
<dbReference type="Gene3D" id="3.40.1440.10">
    <property type="entry name" value="GIY-YIG endonuclease"/>
    <property type="match status" value="1"/>
</dbReference>
<evidence type="ECO:0000313" key="10">
    <source>
        <dbReference type="EMBL" id="QNN60019.1"/>
    </source>
</evidence>
<proteinExistence type="inferred from homology"/>
<evidence type="ECO:0000256" key="1">
    <source>
        <dbReference type="ARBA" id="ARBA00022490"/>
    </source>
</evidence>
<dbReference type="InterPro" id="IPR001162">
    <property type="entry name" value="UvrC_RNase_H_dom"/>
</dbReference>
<dbReference type="PROSITE" id="PS50165">
    <property type="entry name" value="UVRC"/>
    <property type="match status" value="1"/>
</dbReference>
<dbReference type="SUPFAM" id="SSF47781">
    <property type="entry name" value="RuvA domain 2-like"/>
    <property type="match status" value="1"/>
</dbReference>
<keyword evidence="4 6" id="KW-0267">Excision nuclease</keyword>
<dbReference type="NCBIfam" id="TIGR00194">
    <property type="entry name" value="uvrC"/>
    <property type="match status" value="1"/>
</dbReference>
<dbReference type="GO" id="GO:0009432">
    <property type="term" value="P:SOS response"/>
    <property type="evidence" value="ECO:0007669"/>
    <property type="project" value="UniProtKB-UniRule"/>
</dbReference>
<dbReference type="GO" id="GO:0003677">
    <property type="term" value="F:DNA binding"/>
    <property type="evidence" value="ECO:0007669"/>
    <property type="project" value="UniProtKB-UniRule"/>
</dbReference>
<dbReference type="GO" id="GO:0006289">
    <property type="term" value="P:nucleotide-excision repair"/>
    <property type="evidence" value="ECO:0007669"/>
    <property type="project" value="UniProtKB-UniRule"/>
</dbReference>
<feature type="domain" description="UvrC family homology region profile" evidence="9">
    <location>
        <begin position="243"/>
        <end position="458"/>
    </location>
</feature>
<dbReference type="Proteomes" id="UP000515928">
    <property type="component" value="Chromosome"/>
</dbReference>
<keyword evidence="5 6" id="KW-0234">DNA repair</keyword>
<comment type="subcellular location">
    <subcellularLocation>
        <location evidence="6">Cytoplasm</location>
    </subcellularLocation>
</comment>
<dbReference type="InterPro" id="IPR004791">
    <property type="entry name" value="UvrC"/>
</dbReference>
<dbReference type="GO" id="GO:0009381">
    <property type="term" value="F:excinuclease ABC activity"/>
    <property type="evidence" value="ECO:0007669"/>
    <property type="project" value="UniProtKB-UniRule"/>
</dbReference>
<keyword evidence="1 6" id="KW-0963">Cytoplasm</keyword>
<comment type="function">
    <text evidence="6">The UvrABC repair system catalyzes the recognition and processing of DNA lesions. UvrC both incises the 5' and 3' sides of the lesion. The N-terminal half is responsible for the 3' incision and the C-terminal half is responsible for the 5' incision.</text>
</comment>
<gene>
    <name evidence="6 10" type="primary">uvrC</name>
    <name evidence="10" type="ORF">H9L01_06460</name>
</gene>
<comment type="similarity">
    <text evidence="6">Belongs to the UvrC family.</text>
</comment>
<dbReference type="PROSITE" id="PS50164">
    <property type="entry name" value="GIY_YIG"/>
    <property type="match status" value="1"/>
</dbReference>
<evidence type="ECO:0000256" key="6">
    <source>
        <dbReference type="HAMAP-Rule" id="MF_00203"/>
    </source>
</evidence>
<sequence>MNKTVAEKLEMLPTDPGCYLMKNKQNEIIYVGKAKNLKNRVSSYFTGAHDHKTTKMVSNIHDFEFIITSTEKESLILEINLIKEHRPRFNILFMDDKSYPYLKISKTGKPEVMVARDRKQSPKFTYFGPYPDATAAREMARLLNESSPQGSVLLPNRDAIYSQFNRTQKEYTEEELETWRQNVVSVLNGNIKDFTDVLEKKMIQASENLEFELAQTYKDRLDALRYISDKQQVQFAKNENFDLFHYAYYQGYIAIVGLFVRAGRLLERTMAIEPCMEEPDEALFSFIAQFYENQPVPKIIYVPEALNAEDLQDILGTEVKHALRGKKRTLLDITQRNAKQQITEQFTLLKKRQDFRDDALLELQNVLGFKDSIHRIEIFDNSHISGSYAVSACVVFDDGEPNKSQYRRYRLHQGNDDVASMKEVLYRRYFRILKEGKVMPDLICVDGGKGQLGAALEIKEMLDLDVTICGLVKDDRHRTHALMNENMEIMNVDERSPLFGLLVQMQDEVHRFVISYHKLLRKKAMTKSILDEVAGLGPTRQKKLFKEFGNLKNIKEASVEELSRVVPKEVAEELYDILNIDWGNKNAY</sequence>
<dbReference type="PANTHER" id="PTHR30562">
    <property type="entry name" value="UVRC/OXIDOREDUCTASE"/>
    <property type="match status" value="1"/>
</dbReference>
<evidence type="ECO:0000256" key="4">
    <source>
        <dbReference type="ARBA" id="ARBA00022881"/>
    </source>
</evidence>
<evidence type="ECO:0000256" key="3">
    <source>
        <dbReference type="ARBA" id="ARBA00022769"/>
    </source>
</evidence>
<dbReference type="Gene3D" id="4.10.860.10">
    <property type="entry name" value="UVR domain"/>
    <property type="match status" value="1"/>
</dbReference>